<dbReference type="EMBL" id="QUTD01011713">
    <property type="protein sequence ID" value="RHY39435.1"/>
    <property type="molecule type" value="Genomic_DNA"/>
</dbReference>
<dbReference type="AlphaFoldDB" id="A0A397CB38"/>
<dbReference type="InterPro" id="IPR024752">
    <property type="entry name" value="Myb/SANT-like_dom"/>
</dbReference>
<evidence type="ECO:0000313" key="3">
    <source>
        <dbReference type="Proteomes" id="UP000266643"/>
    </source>
</evidence>
<comment type="caution">
    <text evidence="2">The sequence shown here is derived from an EMBL/GenBank/DDBJ whole genome shotgun (WGS) entry which is preliminary data.</text>
</comment>
<evidence type="ECO:0000259" key="1">
    <source>
        <dbReference type="Pfam" id="PF12776"/>
    </source>
</evidence>
<dbReference type="VEuPathDB" id="FungiDB:H257_08905"/>
<protein>
    <recommendedName>
        <fullName evidence="1">Myb/SANT-like domain-containing protein</fullName>
    </recommendedName>
</protein>
<feature type="domain" description="Myb/SANT-like" evidence="1">
    <location>
        <begin position="7"/>
        <end position="81"/>
    </location>
</feature>
<organism evidence="2 3">
    <name type="scientific">Aphanomyces astaci</name>
    <name type="common">Crayfish plague agent</name>
    <dbReference type="NCBI Taxonomy" id="112090"/>
    <lineage>
        <taxon>Eukaryota</taxon>
        <taxon>Sar</taxon>
        <taxon>Stramenopiles</taxon>
        <taxon>Oomycota</taxon>
        <taxon>Saprolegniomycetes</taxon>
        <taxon>Saprolegniales</taxon>
        <taxon>Verrucalvaceae</taxon>
        <taxon>Aphanomyces</taxon>
    </lineage>
</organism>
<dbReference type="PANTHER" id="PTHR47072:SF4">
    <property type="entry name" value="MYB_SANT-LIKE DOMAIN-CONTAINING PROTEIN"/>
    <property type="match status" value="1"/>
</dbReference>
<dbReference type="Proteomes" id="UP000266643">
    <property type="component" value="Unassembled WGS sequence"/>
</dbReference>
<name>A0A397CB38_APHAT</name>
<gene>
    <name evidence="2" type="ORF">DYB30_010955</name>
</gene>
<reference evidence="2 3" key="1">
    <citation type="submission" date="2018-08" db="EMBL/GenBank/DDBJ databases">
        <title>Aphanomyces genome sequencing and annotation.</title>
        <authorList>
            <person name="Minardi D."/>
            <person name="Oidtmann B."/>
            <person name="Van Der Giezen M."/>
            <person name="Studholme D.J."/>
        </authorList>
    </citation>
    <scope>NUCLEOTIDE SEQUENCE [LARGE SCALE GENOMIC DNA]</scope>
    <source>
        <strain evidence="2 3">D2</strain>
    </source>
</reference>
<sequence length="106" mass="11781">MKDSRATWSHAHDLFLVTQLQAQADSGKRADNGLKKEAWRAVCNAFNLEYGVNYLPAQLKSRVDCDVKYLRDNSGFGWDDALGLPTAPETVLASITMVFVISAYQV</sequence>
<proteinExistence type="predicted"/>
<accession>A0A397CB38</accession>
<evidence type="ECO:0000313" key="2">
    <source>
        <dbReference type="EMBL" id="RHY39435.1"/>
    </source>
</evidence>
<dbReference type="Pfam" id="PF12776">
    <property type="entry name" value="Myb_DNA-bind_3"/>
    <property type="match status" value="1"/>
</dbReference>
<dbReference type="PANTHER" id="PTHR47072">
    <property type="match status" value="1"/>
</dbReference>